<reference evidence="5 6" key="1">
    <citation type="journal article" date="2019" name="Nat. Med.">
        <title>A library of human gut bacterial isolates paired with longitudinal multiomics data enables mechanistic microbiome research.</title>
        <authorList>
            <person name="Poyet M."/>
            <person name="Groussin M."/>
            <person name="Gibbons S.M."/>
            <person name="Avila-Pacheco J."/>
            <person name="Jiang X."/>
            <person name="Kearney S.M."/>
            <person name="Perrotta A.R."/>
            <person name="Berdy B."/>
            <person name="Zhao S."/>
            <person name="Lieberman T.D."/>
            <person name="Swanson P.K."/>
            <person name="Smith M."/>
            <person name="Roesemann S."/>
            <person name="Alexander J.E."/>
            <person name="Rich S.A."/>
            <person name="Livny J."/>
            <person name="Vlamakis H."/>
            <person name="Clish C."/>
            <person name="Bullock K."/>
            <person name="Deik A."/>
            <person name="Scott J."/>
            <person name="Pierce K.A."/>
            <person name="Xavier R.J."/>
            <person name="Alm E.J."/>
        </authorList>
    </citation>
    <scope>NUCLEOTIDE SEQUENCE [LARGE SCALE GENOMIC DNA]</scope>
    <source>
        <strain evidence="3 6">BIOML-A13</strain>
        <strain evidence="4 5">BIOML-A3</strain>
    </source>
</reference>
<dbReference type="PROSITE" id="PS51482">
    <property type="entry name" value="DEGV"/>
    <property type="match status" value="1"/>
</dbReference>
<evidence type="ECO:0000313" key="6">
    <source>
        <dbReference type="Proteomes" id="UP000484547"/>
    </source>
</evidence>
<proteinExistence type="predicted"/>
<dbReference type="InterPro" id="IPR050270">
    <property type="entry name" value="DegV_domain_contain"/>
</dbReference>
<keyword evidence="2" id="KW-0812">Transmembrane</keyword>
<evidence type="ECO:0000256" key="1">
    <source>
        <dbReference type="ARBA" id="ARBA00023121"/>
    </source>
</evidence>
<dbReference type="Proteomes" id="UP000484547">
    <property type="component" value="Unassembled WGS sequence"/>
</dbReference>
<dbReference type="OrthoDB" id="9780660at2"/>
<evidence type="ECO:0000256" key="2">
    <source>
        <dbReference type="SAM" id="Phobius"/>
    </source>
</evidence>
<keyword evidence="1" id="KW-0446">Lipid-binding</keyword>
<evidence type="ECO:0000313" key="5">
    <source>
        <dbReference type="Proteomes" id="UP000443070"/>
    </source>
</evidence>
<dbReference type="Pfam" id="PF02645">
    <property type="entry name" value="DegV"/>
    <property type="match status" value="1"/>
</dbReference>
<keyword evidence="2" id="KW-0472">Membrane</keyword>
<organism evidence="3 6">
    <name type="scientific">Phascolarctobacterium faecium</name>
    <dbReference type="NCBI Taxonomy" id="33025"/>
    <lineage>
        <taxon>Bacteria</taxon>
        <taxon>Bacillati</taxon>
        <taxon>Bacillota</taxon>
        <taxon>Negativicutes</taxon>
        <taxon>Acidaminococcales</taxon>
        <taxon>Acidaminococcaceae</taxon>
        <taxon>Phascolarctobacterium</taxon>
    </lineage>
</organism>
<dbReference type="AlphaFoldDB" id="A0A7X2XF82"/>
<keyword evidence="2" id="KW-1133">Transmembrane helix</keyword>
<dbReference type="NCBIfam" id="TIGR00762">
    <property type="entry name" value="DegV"/>
    <property type="match status" value="1"/>
</dbReference>
<dbReference type="PANTHER" id="PTHR33434">
    <property type="entry name" value="DEGV DOMAIN-CONTAINING PROTEIN DR_1986-RELATED"/>
    <property type="match status" value="1"/>
</dbReference>
<dbReference type="GO" id="GO:0008289">
    <property type="term" value="F:lipid binding"/>
    <property type="evidence" value="ECO:0007669"/>
    <property type="project" value="UniProtKB-KW"/>
</dbReference>
<comment type="caution">
    <text evidence="3">The sequence shown here is derived from an EMBL/GenBank/DDBJ whole genome shotgun (WGS) entry which is preliminary data.</text>
</comment>
<dbReference type="PANTHER" id="PTHR33434:SF2">
    <property type="entry name" value="FATTY ACID-BINDING PROTEIN TM_1468"/>
    <property type="match status" value="1"/>
</dbReference>
<sequence>MYVNLIKGGCAVRNDIHIVLDSIAVAEETPLRDDPRCHVVPLLVRHGDTEWVDGEKSLQEMFAMVEASGQLPKTSQPAIGRFLDVFTELAADGKKVIAIMLDGVLSGTVQTARLAARQVMSEIPGSDIRVFDSLTAACPISGMAMEVLAYAETGATMDELEEYLKGLIERTETYFSVNTLDYLQKGGRIGAVGALVGNILGIRPIVHIDTAGELVVVDKCRTRKKVLQRMVELAAANAPIEAVYVANAEAEEDAETLRRAMLELFPGLPVLVTGIGTVLAAHLGPGVIGLFVRRQR</sequence>
<dbReference type="Gene3D" id="3.40.50.10170">
    <property type="match status" value="1"/>
</dbReference>
<dbReference type="InterPro" id="IPR043168">
    <property type="entry name" value="DegV_C"/>
</dbReference>
<dbReference type="Proteomes" id="UP000443070">
    <property type="component" value="Unassembled WGS sequence"/>
</dbReference>
<accession>A0A7X2XF82</accession>
<gene>
    <name evidence="3" type="ORF">GMD11_05065</name>
    <name evidence="4" type="ORF">GMD18_04710</name>
</gene>
<evidence type="ECO:0000313" key="3">
    <source>
        <dbReference type="EMBL" id="MTT75640.1"/>
    </source>
</evidence>
<dbReference type="EMBL" id="WNBW01000002">
    <property type="protein sequence ID" value="MTU03702.1"/>
    <property type="molecule type" value="Genomic_DNA"/>
</dbReference>
<dbReference type="SUPFAM" id="SSF82549">
    <property type="entry name" value="DAK1/DegV-like"/>
    <property type="match status" value="1"/>
</dbReference>
<feature type="transmembrane region" description="Helical" evidence="2">
    <location>
        <begin position="268"/>
        <end position="292"/>
    </location>
</feature>
<name>A0A7X2XF82_9FIRM</name>
<dbReference type="Gene3D" id="3.30.1180.10">
    <property type="match status" value="1"/>
</dbReference>
<evidence type="ECO:0000313" key="4">
    <source>
        <dbReference type="EMBL" id="MTU03702.1"/>
    </source>
</evidence>
<dbReference type="EMBL" id="WNBM01000002">
    <property type="protein sequence ID" value="MTT75640.1"/>
    <property type="molecule type" value="Genomic_DNA"/>
</dbReference>
<keyword evidence="5" id="KW-1185">Reference proteome</keyword>
<dbReference type="InterPro" id="IPR003797">
    <property type="entry name" value="DegV"/>
</dbReference>
<protein>
    <submittedName>
        <fullName evidence="3">DegV family EDD domain-containing protein</fullName>
    </submittedName>
</protein>